<reference evidence="1" key="1">
    <citation type="journal article" date="2015" name="Nature">
        <title>Complex archaea that bridge the gap between prokaryotes and eukaryotes.</title>
        <authorList>
            <person name="Spang A."/>
            <person name="Saw J.H."/>
            <person name="Jorgensen S.L."/>
            <person name="Zaremba-Niedzwiedzka K."/>
            <person name="Martijn J."/>
            <person name="Lind A.E."/>
            <person name="van Eijk R."/>
            <person name="Schleper C."/>
            <person name="Guy L."/>
            <person name="Ettema T.J."/>
        </authorList>
    </citation>
    <scope>NUCLEOTIDE SEQUENCE</scope>
</reference>
<name>A0A0F9E117_9ZZZZ</name>
<organism evidence="1">
    <name type="scientific">marine sediment metagenome</name>
    <dbReference type="NCBI Taxonomy" id="412755"/>
    <lineage>
        <taxon>unclassified sequences</taxon>
        <taxon>metagenomes</taxon>
        <taxon>ecological metagenomes</taxon>
    </lineage>
</organism>
<dbReference type="AlphaFoldDB" id="A0A0F9E117"/>
<proteinExistence type="predicted"/>
<accession>A0A0F9E117</accession>
<sequence length="267" mass="28534">MSKQFTLPFAPIGYQADPIDFTGDNVLGIYTTETTQRYIYGTRLITWDGRVYKYSNAVAQVYSYWGSVAFEDAAVSWTAVPTAGKITVGERRAVVTLGSRTTDDLAGGYLMTYDTSATTTSYLHGIVGNNDTSTITTIYLDAPMPITTTTSDKHEVFENPYRETKYSSSDVRCAVICVPAQSSAAGYKYWGQTYGPAYISPTNSTIDDPGVEERTVYFSGAAQTGGLVEGAVATGSSEGQHAGFILNGDVAIGGGIAGPLIMLQISI</sequence>
<gene>
    <name evidence="1" type="ORF">LCGC14_2482080</name>
</gene>
<evidence type="ECO:0000313" key="1">
    <source>
        <dbReference type="EMBL" id="KKL17783.1"/>
    </source>
</evidence>
<protein>
    <submittedName>
        <fullName evidence="1">Uncharacterized protein</fullName>
    </submittedName>
</protein>
<comment type="caution">
    <text evidence="1">The sequence shown here is derived from an EMBL/GenBank/DDBJ whole genome shotgun (WGS) entry which is preliminary data.</text>
</comment>
<dbReference type="EMBL" id="LAZR01039124">
    <property type="protein sequence ID" value="KKL17783.1"/>
    <property type="molecule type" value="Genomic_DNA"/>
</dbReference>